<organism evidence="1 2">
    <name type="scientific">Heterodera schachtii</name>
    <name type="common">Sugarbeet cyst nematode worm</name>
    <name type="synonym">Tylenchus schachtii</name>
    <dbReference type="NCBI Taxonomy" id="97005"/>
    <lineage>
        <taxon>Eukaryota</taxon>
        <taxon>Metazoa</taxon>
        <taxon>Ecdysozoa</taxon>
        <taxon>Nematoda</taxon>
        <taxon>Chromadorea</taxon>
        <taxon>Rhabditida</taxon>
        <taxon>Tylenchina</taxon>
        <taxon>Tylenchomorpha</taxon>
        <taxon>Tylenchoidea</taxon>
        <taxon>Heteroderidae</taxon>
        <taxon>Heteroderinae</taxon>
        <taxon>Heterodera</taxon>
    </lineage>
</organism>
<accession>A0ABD2JLF8</accession>
<dbReference type="Proteomes" id="UP001620645">
    <property type="component" value="Unassembled WGS sequence"/>
</dbReference>
<evidence type="ECO:0000313" key="2">
    <source>
        <dbReference type="Proteomes" id="UP001620645"/>
    </source>
</evidence>
<protein>
    <submittedName>
        <fullName evidence="1">Uncharacterized protein</fullName>
    </submittedName>
</protein>
<comment type="caution">
    <text evidence="1">The sequence shown here is derived from an EMBL/GenBank/DDBJ whole genome shotgun (WGS) entry which is preliminary data.</text>
</comment>
<name>A0ABD2JLF8_HETSC</name>
<dbReference type="EMBL" id="JBICCN010000131">
    <property type="protein sequence ID" value="KAL3091460.1"/>
    <property type="molecule type" value="Genomic_DNA"/>
</dbReference>
<proteinExistence type="predicted"/>
<sequence>MDEKLRQLNRLGFEQLDSLIVHQIDGKIGAKFRDGYQVFTRQFQQPLLEAMDYCRKMKLDTTNTALQKDDFHKIINELRINLNTLVPQMELLQMKELLLAMKQNDNKLCQIEKLDEITEQLSKIKKELMEEVPSYLTDFSPIERAEEEIKILAEQNANNGHIEIEKVLQILAKLILEFDLDILLNEFNANISTTNNVNVLSKIGHKFIEEWHTISAKIVSENAEYPGIEKELEQKINNLLIMEHEILTTKFANIMENLLNVAKRNANTTMPKNALELYKILKNDYLNDANLREYHANTRAIIEEAFQMLIKQKEEKKIDQIEEQKINSDNE</sequence>
<keyword evidence="2" id="KW-1185">Reference proteome</keyword>
<gene>
    <name evidence="1" type="ORF">niasHS_004865</name>
</gene>
<dbReference type="AlphaFoldDB" id="A0ABD2JLF8"/>
<reference evidence="1 2" key="1">
    <citation type="submission" date="2024-10" db="EMBL/GenBank/DDBJ databases">
        <authorList>
            <person name="Kim D."/>
        </authorList>
    </citation>
    <scope>NUCLEOTIDE SEQUENCE [LARGE SCALE GENOMIC DNA]</scope>
    <source>
        <strain evidence="1">Taebaek</strain>
    </source>
</reference>
<evidence type="ECO:0000313" key="1">
    <source>
        <dbReference type="EMBL" id="KAL3091460.1"/>
    </source>
</evidence>